<name>A4VH34_STUS1</name>
<evidence type="ECO:0000259" key="1">
    <source>
        <dbReference type="Pfam" id="PF20075"/>
    </source>
</evidence>
<keyword evidence="3" id="KW-1185">Reference proteome</keyword>
<dbReference type="HOGENOM" id="CLU_2207844_0_0_6"/>
<proteinExistence type="predicted"/>
<protein>
    <submittedName>
        <fullName evidence="2">GMP synthase, PP-ATPase domain/subunit</fullName>
    </submittedName>
</protein>
<dbReference type="EMBL" id="CP000304">
    <property type="protein sequence ID" value="ABP78285.1"/>
    <property type="molecule type" value="Genomic_DNA"/>
</dbReference>
<organism evidence="2 3">
    <name type="scientific">Stutzerimonas stutzeri (strain A1501)</name>
    <name type="common">Pseudomonas stutzeri</name>
    <dbReference type="NCBI Taxonomy" id="379731"/>
    <lineage>
        <taxon>Bacteria</taxon>
        <taxon>Pseudomonadati</taxon>
        <taxon>Pseudomonadota</taxon>
        <taxon>Gammaproteobacteria</taxon>
        <taxon>Pseudomonadales</taxon>
        <taxon>Pseudomonadaceae</taxon>
        <taxon>Stutzerimonas</taxon>
    </lineage>
</organism>
<accession>A4VH34</accession>
<dbReference type="KEGG" id="psa:PST_0579"/>
<dbReference type="eggNOG" id="ENOG50332T6">
    <property type="taxonomic scope" value="Bacteria"/>
</dbReference>
<reference evidence="2 3" key="1">
    <citation type="journal article" date="2008" name="Proc. Natl. Acad. Sci. U.S.A.">
        <title>Nitrogen fixation island and rhizosphere competence traits in the genome of root-associated Pseudomonas stutzeri A1501.</title>
        <authorList>
            <person name="Yan Y."/>
            <person name="Yang J."/>
            <person name="Dou Y."/>
            <person name="Chen M."/>
            <person name="Ping S."/>
            <person name="Peng J."/>
            <person name="Lu W."/>
            <person name="Zhang W."/>
            <person name="Yao Z."/>
            <person name="Li H."/>
            <person name="Liu W."/>
            <person name="He S."/>
            <person name="Geng L."/>
            <person name="Zhang X."/>
            <person name="Yang F."/>
            <person name="Yu H."/>
            <person name="Zhan Y."/>
            <person name="Li D."/>
            <person name="Lin Z."/>
            <person name="Wang Y."/>
            <person name="Elmerich C."/>
            <person name="Lin M."/>
            <person name="Jin Q."/>
        </authorList>
    </citation>
    <scope>NUCLEOTIDE SEQUENCE [LARGE SCALE GENOMIC DNA]</scope>
    <source>
        <strain evidence="2 3">A1501</strain>
    </source>
</reference>
<dbReference type="Pfam" id="PF20075">
    <property type="entry name" value="DUF6471"/>
    <property type="match status" value="1"/>
</dbReference>
<evidence type="ECO:0000313" key="2">
    <source>
        <dbReference type="EMBL" id="ABP78285.1"/>
    </source>
</evidence>
<dbReference type="Proteomes" id="UP000000233">
    <property type="component" value="Chromosome"/>
</dbReference>
<evidence type="ECO:0000313" key="3">
    <source>
        <dbReference type="Proteomes" id="UP000000233"/>
    </source>
</evidence>
<gene>
    <name evidence="2" type="ordered locus">PST_0579</name>
</gene>
<sequence length="107" mass="12256">MWIICHICALSNLYLGKYPFCGRVFFINSEVAMNEQTWNQRATNLLKSQMVLAGVNYEELIQRLAAIGVDESYKGIANKINRGTFSFVFFMQCMKALGVKETLKKTF</sequence>
<dbReference type="InterPro" id="IPR045526">
    <property type="entry name" value="DUF6471"/>
</dbReference>
<feature type="domain" description="DUF6471" evidence="1">
    <location>
        <begin position="38"/>
        <end position="101"/>
    </location>
</feature>
<dbReference type="AlphaFoldDB" id="A4VH34"/>